<comment type="similarity">
    <text evidence="1">Belongs to the polypeptide deformylase family.</text>
</comment>
<dbReference type="InterPro" id="IPR023635">
    <property type="entry name" value="Peptide_deformylase"/>
</dbReference>
<dbReference type="NCBIfam" id="NF006670">
    <property type="entry name" value="PRK09218.1"/>
    <property type="match status" value="1"/>
</dbReference>
<dbReference type="PATRIC" id="fig|1423779.3.peg.985"/>
<sequence length="136" mass="15209">MIKPINRDVNILRQVSQPASKADLPVAQDLRDTLTANADRCVGMAANMIGVTKRIIIASLGPLQVVMFNPQIVAKSGPYQVQEGCLSLSGQRSTTRFQKIRVRFTNEQWEQQELTFTAFPAEIIQHEFDHCNGILI</sequence>
<dbReference type="Proteomes" id="UP000050973">
    <property type="component" value="Unassembled WGS sequence"/>
</dbReference>
<evidence type="ECO:0000256" key="1">
    <source>
        <dbReference type="ARBA" id="ARBA00010759"/>
    </source>
</evidence>
<accession>A0A0R1WG97</accession>
<protein>
    <submittedName>
        <fullName evidence="2">Peptide deformylase</fullName>
    </submittedName>
</protein>
<dbReference type="PANTHER" id="PTHR10458">
    <property type="entry name" value="PEPTIDE DEFORMYLASE"/>
    <property type="match status" value="1"/>
</dbReference>
<dbReference type="Pfam" id="PF01327">
    <property type="entry name" value="Pep_deformylase"/>
    <property type="match status" value="1"/>
</dbReference>
<comment type="caution">
    <text evidence="2">The sequence shown here is derived from an EMBL/GenBank/DDBJ whole genome shotgun (WGS) entry which is preliminary data.</text>
</comment>
<evidence type="ECO:0000313" key="2">
    <source>
        <dbReference type="EMBL" id="KRM14667.1"/>
    </source>
</evidence>
<organism evidence="2 3">
    <name type="scientific">Limosilactobacillus oris DSM 4864</name>
    <dbReference type="NCBI Taxonomy" id="1423779"/>
    <lineage>
        <taxon>Bacteria</taxon>
        <taxon>Bacillati</taxon>
        <taxon>Bacillota</taxon>
        <taxon>Bacilli</taxon>
        <taxon>Lactobacillales</taxon>
        <taxon>Lactobacillaceae</taxon>
        <taxon>Limosilactobacillus</taxon>
    </lineage>
</organism>
<dbReference type="Gene3D" id="3.90.45.10">
    <property type="entry name" value="Peptide deformylase"/>
    <property type="match status" value="1"/>
</dbReference>
<dbReference type="GO" id="GO:0042586">
    <property type="term" value="F:peptide deformylase activity"/>
    <property type="evidence" value="ECO:0007669"/>
    <property type="project" value="InterPro"/>
</dbReference>
<gene>
    <name evidence="2" type="ORF">FC49_GL000964</name>
</gene>
<dbReference type="SUPFAM" id="SSF56420">
    <property type="entry name" value="Peptide deformylase"/>
    <property type="match status" value="1"/>
</dbReference>
<dbReference type="RefSeq" id="WP_003714537.1">
    <property type="nucleotide sequence ID" value="NZ_AZGE01000023.1"/>
</dbReference>
<reference evidence="2 3" key="1">
    <citation type="journal article" date="2015" name="Genome Announc.">
        <title>Expanding the biotechnology potential of lactobacilli through comparative genomics of 213 strains and associated genera.</title>
        <authorList>
            <person name="Sun Z."/>
            <person name="Harris H.M."/>
            <person name="McCann A."/>
            <person name="Guo C."/>
            <person name="Argimon S."/>
            <person name="Zhang W."/>
            <person name="Yang X."/>
            <person name="Jeffery I.B."/>
            <person name="Cooney J.C."/>
            <person name="Kagawa T.F."/>
            <person name="Liu W."/>
            <person name="Song Y."/>
            <person name="Salvetti E."/>
            <person name="Wrobel A."/>
            <person name="Rasinkangas P."/>
            <person name="Parkhill J."/>
            <person name="Rea M.C."/>
            <person name="O'Sullivan O."/>
            <person name="Ritari J."/>
            <person name="Douillard F.P."/>
            <person name="Paul Ross R."/>
            <person name="Yang R."/>
            <person name="Briner A.E."/>
            <person name="Felis G.E."/>
            <person name="de Vos W.M."/>
            <person name="Barrangou R."/>
            <person name="Klaenhammer T.R."/>
            <person name="Caufield P.W."/>
            <person name="Cui Y."/>
            <person name="Zhang H."/>
            <person name="O'Toole P.W."/>
        </authorList>
    </citation>
    <scope>NUCLEOTIDE SEQUENCE [LARGE SCALE GENOMIC DNA]</scope>
    <source>
        <strain evidence="2 3">DSM 4864</strain>
    </source>
</reference>
<dbReference type="PRINTS" id="PR01576">
    <property type="entry name" value="PDEFORMYLASE"/>
</dbReference>
<proteinExistence type="inferred from homology"/>
<dbReference type="InterPro" id="IPR036821">
    <property type="entry name" value="Peptide_deformylase_sf"/>
</dbReference>
<evidence type="ECO:0000313" key="3">
    <source>
        <dbReference type="Proteomes" id="UP000050973"/>
    </source>
</evidence>
<name>A0A0R1WG97_9LACO</name>
<dbReference type="PIRSF" id="PIRSF004749">
    <property type="entry name" value="Pep_def"/>
    <property type="match status" value="1"/>
</dbReference>
<dbReference type="AlphaFoldDB" id="A0A0R1WG97"/>
<dbReference type="PANTHER" id="PTHR10458:SF22">
    <property type="entry name" value="PEPTIDE DEFORMYLASE"/>
    <property type="match status" value="1"/>
</dbReference>
<dbReference type="EMBL" id="AZGE01000023">
    <property type="protein sequence ID" value="KRM14667.1"/>
    <property type="molecule type" value="Genomic_DNA"/>
</dbReference>
<dbReference type="CDD" id="cd00487">
    <property type="entry name" value="Pep_deformylase"/>
    <property type="match status" value="1"/>
</dbReference>